<keyword evidence="1" id="KW-0227">DNA damage</keyword>
<keyword evidence="4" id="KW-1185">Reference proteome</keyword>
<name>A0A1X6ND81_9APHY</name>
<evidence type="ECO:0000313" key="3">
    <source>
        <dbReference type="EMBL" id="OSX66534.1"/>
    </source>
</evidence>
<keyword evidence="1" id="KW-0547">Nucleotide-binding</keyword>
<dbReference type="GO" id="GO:0006281">
    <property type="term" value="P:DNA repair"/>
    <property type="evidence" value="ECO:0007669"/>
    <property type="project" value="UniProtKB-KW"/>
</dbReference>
<evidence type="ECO:0000313" key="4">
    <source>
        <dbReference type="Proteomes" id="UP000194127"/>
    </source>
</evidence>
<dbReference type="GO" id="GO:0005524">
    <property type="term" value="F:ATP binding"/>
    <property type="evidence" value="ECO:0007669"/>
    <property type="project" value="UniProtKB-KW"/>
</dbReference>
<evidence type="ECO:0000256" key="1">
    <source>
        <dbReference type="RuleBase" id="RU363044"/>
    </source>
</evidence>
<dbReference type="GO" id="GO:0000723">
    <property type="term" value="P:telomere maintenance"/>
    <property type="evidence" value="ECO:0007669"/>
    <property type="project" value="InterPro"/>
</dbReference>
<dbReference type="GO" id="GO:0043139">
    <property type="term" value="F:5'-3' DNA helicase activity"/>
    <property type="evidence" value="ECO:0007669"/>
    <property type="project" value="UniProtKB-EC"/>
</dbReference>
<dbReference type="Pfam" id="PF05970">
    <property type="entry name" value="PIF1"/>
    <property type="match status" value="1"/>
</dbReference>
<feature type="non-terminal residue" evidence="3">
    <location>
        <position position="83"/>
    </location>
</feature>
<reference evidence="3 4" key="1">
    <citation type="submission" date="2017-04" db="EMBL/GenBank/DDBJ databases">
        <title>Genome Sequence of the Model Brown-Rot Fungus Postia placenta SB12.</title>
        <authorList>
            <consortium name="DOE Joint Genome Institute"/>
            <person name="Gaskell J."/>
            <person name="Kersten P."/>
            <person name="Larrondo L.F."/>
            <person name="Canessa P."/>
            <person name="Martinez D."/>
            <person name="Hibbett D."/>
            <person name="Schmoll M."/>
            <person name="Kubicek C.P."/>
            <person name="Martinez A.T."/>
            <person name="Yadav J."/>
            <person name="Master E."/>
            <person name="Magnuson J.K."/>
            <person name="James T."/>
            <person name="Yaver D."/>
            <person name="Berka R."/>
            <person name="Labutti K."/>
            <person name="Lipzen A."/>
            <person name="Aerts A."/>
            <person name="Barry K."/>
            <person name="Henrissat B."/>
            <person name="Blanchette R."/>
            <person name="Grigoriev I."/>
            <person name="Cullen D."/>
        </authorList>
    </citation>
    <scope>NUCLEOTIDE SEQUENCE [LARGE SCALE GENOMIC DNA]</scope>
    <source>
        <strain evidence="3 4">MAD-698-R-SB12</strain>
    </source>
</reference>
<keyword evidence="1" id="KW-0067">ATP-binding</keyword>
<dbReference type="Gene3D" id="3.40.50.300">
    <property type="entry name" value="P-loop containing nucleotide triphosphate hydrolases"/>
    <property type="match status" value="1"/>
</dbReference>
<accession>A0A1X6ND81</accession>
<organism evidence="3 4">
    <name type="scientific">Postia placenta MAD-698-R-SB12</name>
    <dbReference type="NCBI Taxonomy" id="670580"/>
    <lineage>
        <taxon>Eukaryota</taxon>
        <taxon>Fungi</taxon>
        <taxon>Dikarya</taxon>
        <taxon>Basidiomycota</taxon>
        <taxon>Agaricomycotina</taxon>
        <taxon>Agaricomycetes</taxon>
        <taxon>Polyporales</taxon>
        <taxon>Adustoporiaceae</taxon>
        <taxon>Rhodonia</taxon>
    </lineage>
</organism>
<dbReference type="RefSeq" id="XP_024343328.1">
    <property type="nucleotide sequence ID" value="XM_024482999.1"/>
</dbReference>
<sequence length="83" mass="8872">LNAEQYHVYTGILNAISDGRPLRAFVDGKAGRGKTFLVHAICNKLRSEGRVVLATATSGFAAQLYPGGKTTHSTFKVSVHAVE</sequence>
<keyword evidence="1" id="KW-0347">Helicase</keyword>
<dbReference type="AlphaFoldDB" id="A0A1X6ND81"/>
<comment type="catalytic activity">
    <reaction evidence="1">
        <text>ATP + H2O = ADP + phosphate + H(+)</text>
        <dbReference type="Rhea" id="RHEA:13065"/>
        <dbReference type="ChEBI" id="CHEBI:15377"/>
        <dbReference type="ChEBI" id="CHEBI:15378"/>
        <dbReference type="ChEBI" id="CHEBI:30616"/>
        <dbReference type="ChEBI" id="CHEBI:43474"/>
        <dbReference type="ChEBI" id="CHEBI:456216"/>
        <dbReference type="EC" id="5.6.2.3"/>
    </reaction>
</comment>
<dbReference type="GeneID" id="36327948"/>
<dbReference type="PANTHER" id="PTHR10492:SF57">
    <property type="entry name" value="ATP-DEPENDENT DNA HELICASE"/>
    <property type="match status" value="1"/>
</dbReference>
<dbReference type="OrthoDB" id="3366231at2759"/>
<dbReference type="EC" id="5.6.2.3" evidence="1"/>
<dbReference type="Proteomes" id="UP000194127">
    <property type="component" value="Unassembled WGS sequence"/>
</dbReference>
<keyword evidence="1" id="KW-0378">Hydrolase</keyword>
<comment type="similarity">
    <text evidence="1">Belongs to the helicase family.</text>
</comment>
<dbReference type="SUPFAM" id="SSF52540">
    <property type="entry name" value="P-loop containing nucleoside triphosphate hydrolases"/>
    <property type="match status" value="1"/>
</dbReference>
<dbReference type="EMBL" id="KZ110592">
    <property type="protein sequence ID" value="OSX66534.1"/>
    <property type="molecule type" value="Genomic_DNA"/>
</dbReference>
<evidence type="ECO:0000259" key="2">
    <source>
        <dbReference type="Pfam" id="PF05970"/>
    </source>
</evidence>
<keyword evidence="1" id="KW-0234">DNA repair</keyword>
<dbReference type="GO" id="GO:0006310">
    <property type="term" value="P:DNA recombination"/>
    <property type="evidence" value="ECO:0007669"/>
    <property type="project" value="UniProtKB-KW"/>
</dbReference>
<dbReference type="PANTHER" id="PTHR10492">
    <property type="match status" value="1"/>
</dbReference>
<keyword evidence="1" id="KW-0233">DNA recombination</keyword>
<gene>
    <name evidence="3" type="ORF">POSPLADRAFT_1081274</name>
</gene>
<dbReference type="GO" id="GO:0016887">
    <property type="term" value="F:ATP hydrolysis activity"/>
    <property type="evidence" value="ECO:0007669"/>
    <property type="project" value="RHEA"/>
</dbReference>
<dbReference type="InterPro" id="IPR027417">
    <property type="entry name" value="P-loop_NTPase"/>
</dbReference>
<comment type="cofactor">
    <cofactor evidence="1">
        <name>Mg(2+)</name>
        <dbReference type="ChEBI" id="CHEBI:18420"/>
    </cofactor>
</comment>
<protein>
    <recommendedName>
        <fullName evidence="1">ATP-dependent DNA helicase</fullName>
        <ecNumber evidence="1">5.6.2.3</ecNumber>
    </recommendedName>
</protein>
<dbReference type="InterPro" id="IPR010285">
    <property type="entry name" value="DNA_helicase_pif1-like_DEAD"/>
</dbReference>
<proteinExistence type="inferred from homology"/>
<feature type="non-terminal residue" evidence="3">
    <location>
        <position position="1"/>
    </location>
</feature>
<feature type="domain" description="DNA helicase Pif1-like DEAD-box helicase" evidence="2">
    <location>
        <begin position="1"/>
        <end position="81"/>
    </location>
</feature>